<keyword evidence="6" id="KW-1185">Reference proteome</keyword>
<gene>
    <name evidence="5" type="ORF">TeGR_g10206</name>
</gene>
<dbReference type="InterPro" id="IPR015797">
    <property type="entry name" value="NUDIX_hydrolase-like_dom_sf"/>
</dbReference>
<evidence type="ECO:0000256" key="1">
    <source>
        <dbReference type="ARBA" id="ARBA00005582"/>
    </source>
</evidence>
<proteinExistence type="inferred from homology"/>
<evidence type="ECO:0000313" key="6">
    <source>
        <dbReference type="Proteomes" id="UP001165060"/>
    </source>
</evidence>
<sequence length="266" mass="28793">MFSSSPAPPPALPLIPGSHNSCSIDVTCLSPGTPPAAAASLFSAALSSAEAAEHTAVWCHVPTTHTHALPFLYSHGFSNHHANSTHIALSLWLSPEPSRIPDYATHQIGVGAVVLNSNNELLVVREAGRNYARWKLPGGLSDVGESLGEAAEREVLEETGVRASFESVVAFRHSVNGQFGRGDIYFVSRLKPVEESQVPVPQAGEIEDARWLPLDEYARIIKEDGHPFMQHVVDRLREGGKIEAQWLPSIVPGRKPSPIYSVPTKH</sequence>
<dbReference type="PROSITE" id="PS00893">
    <property type="entry name" value="NUDIX_BOX"/>
    <property type="match status" value="1"/>
</dbReference>
<name>A0ABQ6MTH0_9STRA</name>
<reference evidence="5 6" key="1">
    <citation type="journal article" date="2023" name="Commun. Biol.">
        <title>Genome analysis of Parmales, the sister group of diatoms, reveals the evolutionary specialization of diatoms from phago-mixotrophs to photoautotrophs.</title>
        <authorList>
            <person name="Ban H."/>
            <person name="Sato S."/>
            <person name="Yoshikawa S."/>
            <person name="Yamada K."/>
            <person name="Nakamura Y."/>
            <person name="Ichinomiya M."/>
            <person name="Sato N."/>
            <person name="Blanc-Mathieu R."/>
            <person name="Endo H."/>
            <person name="Kuwata A."/>
            <person name="Ogata H."/>
        </authorList>
    </citation>
    <scope>NUCLEOTIDE SEQUENCE [LARGE SCALE GENOMIC DNA]</scope>
</reference>
<dbReference type="EMBL" id="BRYB01000564">
    <property type="protein sequence ID" value="GMI32937.1"/>
    <property type="molecule type" value="Genomic_DNA"/>
</dbReference>
<dbReference type="Gene3D" id="3.40.630.30">
    <property type="match status" value="1"/>
</dbReference>
<comment type="caution">
    <text evidence="5">The sequence shown here is derived from an EMBL/GenBank/DDBJ whole genome shotgun (WGS) entry which is preliminary data.</text>
</comment>
<keyword evidence="2 3" id="KW-0378">Hydrolase</keyword>
<dbReference type="PANTHER" id="PTHR13994">
    <property type="entry name" value="NUDIX HYDROLASE RELATED"/>
    <property type="match status" value="1"/>
</dbReference>
<dbReference type="PRINTS" id="PR00502">
    <property type="entry name" value="NUDIXFAMILY"/>
</dbReference>
<evidence type="ECO:0000313" key="5">
    <source>
        <dbReference type="EMBL" id="GMI32937.1"/>
    </source>
</evidence>
<dbReference type="InterPro" id="IPR000086">
    <property type="entry name" value="NUDIX_hydrolase_dom"/>
</dbReference>
<evidence type="ECO:0000256" key="3">
    <source>
        <dbReference type="RuleBase" id="RU003476"/>
    </source>
</evidence>
<accession>A0ABQ6MTH0</accession>
<dbReference type="InterPro" id="IPR020476">
    <property type="entry name" value="Nudix_hydrolase"/>
</dbReference>
<dbReference type="CDD" id="cd04670">
    <property type="entry name" value="NUDIX_ASFGF2_Nudt6"/>
    <property type="match status" value="1"/>
</dbReference>
<evidence type="ECO:0000256" key="2">
    <source>
        <dbReference type="ARBA" id="ARBA00022801"/>
    </source>
</evidence>
<dbReference type="Pfam" id="PF00293">
    <property type="entry name" value="NUDIX"/>
    <property type="match status" value="1"/>
</dbReference>
<dbReference type="Proteomes" id="UP001165060">
    <property type="component" value="Unassembled WGS sequence"/>
</dbReference>
<comment type="similarity">
    <text evidence="1 3">Belongs to the Nudix hydrolase family.</text>
</comment>
<feature type="domain" description="Nudix hydrolase" evidence="4">
    <location>
        <begin position="105"/>
        <end position="238"/>
    </location>
</feature>
<dbReference type="InterPro" id="IPR040618">
    <property type="entry name" value="Pre-Nudix"/>
</dbReference>
<dbReference type="InterPro" id="IPR003293">
    <property type="entry name" value="Nudix_hydrolase6-like"/>
</dbReference>
<dbReference type="PANTHER" id="PTHR13994:SF13">
    <property type="entry name" value="FI03680P"/>
    <property type="match status" value="1"/>
</dbReference>
<protein>
    <recommendedName>
        <fullName evidence="4">Nudix hydrolase domain-containing protein</fullName>
    </recommendedName>
</protein>
<dbReference type="PRINTS" id="PR01356">
    <property type="entry name" value="GFGPROTEIN"/>
</dbReference>
<dbReference type="Pfam" id="PF18290">
    <property type="entry name" value="Nudix_hydro"/>
    <property type="match status" value="1"/>
</dbReference>
<organism evidence="5 6">
    <name type="scientific">Tetraparma gracilis</name>
    <dbReference type="NCBI Taxonomy" id="2962635"/>
    <lineage>
        <taxon>Eukaryota</taxon>
        <taxon>Sar</taxon>
        <taxon>Stramenopiles</taxon>
        <taxon>Ochrophyta</taxon>
        <taxon>Bolidophyceae</taxon>
        <taxon>Parmales</taxon>
        <taxon>Triparmaceae</taxon>
        <taxon>Tetraparma</taxon>
    </lineage>
</organism>
<dbReference type="Gene3D" id="3.90.79.10">
    <property type="entry name" value="Nucleoside Triphosphate Pyrophosphohydrolase"/>
    <property type="match status" value="1"/>
</dbReference>
<dbReference type="SUPFAM" id="SSF55811">
    <property type="entry name" value="Nudix"/>
    <property type="match status" value="1"/>
</dbReference>
<dbReference type="InterPro" id="IPR020084">
    <property type="entry name" value="NUDIX_hydrolase_CS"/>
</dbReference>
<evidence type="ECO:0000259" key="4">
    <source>
        <dbReference type="PROSITE" id="PS51462"/>
    </source>
</evidence>
<dbReference type="PROSITE" id="PS51462">
    <property type="entry name" value="NUDIX"/>
    <property type="match status" value="1"/>
</dbReference>